<comment type="caution">
    <text evidence="1">The sequence shown here is derived from an EMBL/GenBank/DDBJ whole genome shotgun (WGS) entry which is preliminary data.</text>
</comment>
<protein>
    <submittedName>
        <fullName evidence="1">Uncharacterized protein</fullName>
    </submittedName>
</protein>
<keyword evidence="2" id="KW-1185">Reference proteome</keyword>
<name>A0A1D1UJA2_RAMVA</name>
<dbReference type="Proteomes" id="UP000186922">
    <property type="component" value="Unassembled WGS sequence"/>
</dbReference>
<reference evidence="1 2" key="1">
    <citation type="journal article" date="2016" name="Nat. Commun.">
        <title>Extremotolerant tardigrade genome and improved radiotolerance of human cultured cells by tardigrade-unique protein.</title>
        <authorList>
            <person name="Hashimoto T."/>
            <person name="Horikawa D.D."/>
            <person name="Saito Y."/>
            <person name="Kuwahara H."/>
            <person name="Kozuka-Hata H."/>
            <person name="Shin-I T."/>
            <person name="Minakuchi Y."/>
            <person name="Ohishi K."/>
            <person name="Motoyama A."/>
            <person name="Aizu T."/>
            <person name="Enomoto A."/>
            <person name="Kondo K."/>
            <person name="Tanaka S."/>
            <person name="Hara Y."/>
            <person name="Koshikawa S."/>
            <person name="Sagara H."/>
            <person name="Miura T."/>
            <person name="Yokobori S."/>
            <person name="Miyagawa K."/>
            <person name="Suzuki Y."/>
            <person name="Kubo T."/>
            <person name="Oyama M."/>
            <person name="Kohara Y."/>
            <person name="Fujiyama A."/>
            <person name="Arakawa K."/>
            <person name="Katayama T."/>
            <person name="Toyoda A."/>
            <person name="Kunieda T."/>
        </authorList>
    </citation>
    <scope>NUCLEOTIDE SEQUENCE [LARGE SCALE GENOMIC DNA]</scope>
    <source>
        <strain evidence="1 2">YOKOZUNA-1</strain>
    </source>
</reference>
<gene>
    <name evidence="1" type="primary">RvY_02308</name>
    <name evidence="1" type="synonym">RvY_02308.2</name>
    <name evidence="1" type="ORF">RvY_02308-2</name>
</gene>
<evidence type="ECO:0000313" key="2">
    <source>
        <dbReference type="Proteomes" id="UP000186922"/>
    </source>
</evidence>
<accession>A0A1D1UJA2</accession>
<sequence length="117" mass="13474">MEKTRTEEILPLLPETRRHLSVKPLSRQSVPGTVALNYLQAIVLSVNLNEHTVSLHDAFILVFHDKFPEQSIQWKIQSNRCFGQNFGFAKPGKQLRQLCREDRSLKPHETISPVEQS</sequence>
<evidence type="ECO:0000313" key="1">
    <source>
        <dbReference type="EMBL" id="GAU89799.1"/>
    </source>
</evidence>
<dbReference type="EMBL" id="BDGG01000001">
    <property type="protein sequence ID" value="GAU89799.1"/>
    <property type="molecule type" value="Genomic_DNA"/>
</dbReference>
<proteinExistence type="predicted"/>
<dbReference type="AlphaFoldDB" id="A0A1D1UJA2"/>
<organism evidence="1 2">
    <name type="scientific">Ramazzottius varieornatus</name>
    <name type="common">Water bear</name>
    <name type="synonym">Tardigrade</name>
    <dbReference type="NCBI Taxonomy" id="947166"/>
    <lineage>
        <taxon>Eukaryota</taxon>
        <taxon>Metazoa</taxon>
        <taxon>Ecdysozoa</taxon>
        <taxon>Tardigrada</taxon>
        <taxon>Eutardigrada</taxon>
        <taxon>Parachela</taxon>
        <taxon>Hypsibioidea</taxon>
        <taxon>Ramazzottiidae</taxon>
        <taxon>Ramazzottius</taxon>
    </lineage>
</organism>